<dbReference type="InterPro" id="IPR003782">
    <property type="entry name" value="SCO1/SenC"/>
</dbReference>
<keyword evidence="4" id="KW-1015">Disulfide bond</keyword>
<keyword evidence="3" id="KW-0479">Metal-binding</keyword>
<feature type="binding site" evidence="3">
    <location>
        <position position="88"/>
    </location>
    <ligand>
        <name>Cu cation</name>
        <dbReference type="ChEBI" id="CHEBI:23378"/>
    </ligand>
</feature>
<sequence length="212" mass="24947">MRNMLYMLIAVLLLSCKSKNGKEIDLPFYNEETFTAEWIEENDSRYDKIHTISDFEFVNQEGEIITNKTFDGKVYVANFFFTMCPTVCPKMEANLSMVQDEFKDNSQVKILSHTVMPWADSVARLKEYAQQNEINSQQWHLVTGEQEEIYKMGRLAYFADEGFGKGVTDLDDFLHTENIVLIDQKRRIRGIYNGTLKLEMRRMMEDIRYLIE</sequence>
<comment type="similarity">
    <text evidence="1">Belongs to the SCO1/2 family.</text>
</comment>
<dbReference type="PROSITE" id="PS51352">
    <property type="entry name" value="THIOREDOXIN_2"/>
    <property type="match status" value="1"/>
</dbReference>
<evidence type="ECO:0000313" key="7">
    <source>
        <dbReference type="Proteomes" id="UP000198393"/>
    </source>
</evidence>
<dbReference type="PANTHER" id="PTHR12151">
    <property type="entry name" value="ELECTRON TRANSPORT PROTIN SCO1/SENC FAMILY MEMBER"/>
    <property type="match status" value="1"/>
</dbReference>
<accession>A0A239J1I0</accession>
<keyword evidence="2 3" id="KW-0186">Copper</keyword>
<dbReference type="Pfam" id="PF02630">
    <property type="entry name" value="SCO1-SenC"/>
    <property type="match status" value="1"/>
</dbReference>
<name>A0A239J1I0_EKHLU</name>
<dbReference type="PROSITE" id="PS51257">
    <property type="entry name" value="PROKAR_LIPOPROTEIN"/>
    <property type="match status" value="1"/>
</dbReference>
<evidence type="ECO:0000259" key="5">
    <source>
        <dbReference type="PROSITE" id="PS51352"/>
    </source>
</evidence>
<dbReference type="EMBL" id="FZPD01000003">
    <property type="protein sequence ID" value="SNS99625.1"/>
    <property type="molecule type" value="Genomic_DNA"/>
</dbReference>
<gene>
    <name evidence="6" type="ORF">SAMN05421640_1937</name>
</gene>
<feature type="disulfide bond" description="Redox-active" evidence="4">
    <location>
        <begin position="84"/>
        <end position="88"/>
    </location>
</feature>
<proteinExistence type="inferred from homology"/>
<dbReference type="AlphaFoldDB" id="A0A239J1I0"/>
<evidence type="ECO:0000256" key="1">
    <source>
        <dbReference type="ARBA" id="ARBA00010996"/>
    </source>
</evidence>
<dbReference type="RefSeq" id="WP_221406699.1">
    <property type="nucleotide sequence ID" value="NZ_FZPD01000003.1"/>
</dbReference>
<organism evidence="6 7">
    <name type="scientific">Ekhidna lutea</name>
    <dbReference type="NCBI Taxonomy" id="447679"/>
    <lineage>
        <taxon>Bacteria</taxon>
        <taxon>Pseudomonadati</taxon>
        <taxon>Bacteroidota</taxon>
        <taxon>Cytophagia</taxon>
        <taxon>Cytophagales</taxon>
        <taxon>Reichenbachiellaceae</taxon>
        <taxon>Ekhidna</taxon>
    </lineage>
</organism>
<dbReference type="InterPro" id="IPR013766">
    <property type="entry name" value="Thioredoxin_domain"/>
</dbReference>
<dbReference type="CDD" id="cd02968">
    <property type="entry name" value="SCO"/>
    <property type="match status" value="1"/>
</dbReference>
<dbReference type="Proteomes" id="UP000198393">
    <property type="component" value="Unassembled WGS sequence"/>
</dbReference>
<reference evidence="6 7" key="1">
    <citation type="submission" date="2017-06" db="EMBL/GenBank/DDBJ databases">
        <authorList>
            <person name="Kim H.J."/>
            <person name="Triplett B.A."/>
        </authorList>
    </citation>
    <scope>NUCLEOTIDE SEQUENCE [LARGE SCALE GENOMIC DNA]</scope>
    <source>
        <strain evidence="6 7">DSM 19307</strain>
    </source>
</reference>
<feature type="domain" description="Thioredoxin" evidence="5">
    <location>
        <begin position="46"/>
        <end position="212"/>
    </location>
</feature>
<dbReference type="PANTHER" id="PTHR12151:SF25">
    <property type="entry name" value="LINALOOL DEHYDRATASE_ISOMERASE DOMAIN-CONTAINING PROTEIN"/>
    <property type="match status" value="1"/>
</dbReference>
<evidence type="ECO:0000256" key="4">
    <source>
        <dbReference type="PIRSR" id="PIRSR603782-2"/>
    </source>
</evidence>
<evidence type="ECO:0000256" key="3">
    <source>
        <dbReference type="PIRSR" id="PIRSR603782-1"/>
    </source>
</evidence>
<evidence type="ECO:0000256" key="2">
    <source>
        <dbReference type="ARBA" id="ARBA00023008"/>
    </source>
</evidence>
<feature type="binding site" evidence="3">
    <location>
        <position position="175"/>
    </location>
    <ligand>
        <name>Cu cation</name>
        <dbReference type="ChEBI" id="CHEBI:23378"/>
    </ligand>
</feature>
<dbReference type="SUPFAM" id="SSF52833">
    <property type="entry name" value="Thioredoxin-like"/>
    <property type="match status" value="1"/>
</dbReference>
<feature type="binding site" evidence="3">
    <location>
        <position position="84"/>
    </location>
    <ligand>
        <name>Cu cation</name>
        <dbReference type="ChEBI" id="CHEBI:23378"/>
    </ligand>
</feature>
<keyword evidence="7" id="KW-1185">Reference proteome</keyword>
<evidence type="ECO:0000313" key="6">
    <source>
        <dbReference type="EMBL" id="SNS99625.1"/>
    </source>
</evidence>
<dbReference type="Gene3D" id="3.40.30.10">
    <property type="entry name" value="Glutaredoxin"/>
    <property type="match status" value="1"/>
</dbReference>
<dbReference type="GO" id="GO:0046872">
    <property type="term" value="F:metal ion binding"/>
    <property type="evidence" value="ECO:0007669"/>
    <property type="project" value="UniProtKB-KW"/>
</dbReference>
<dbReference type="InterPro" id="IPR036249">
    <property type="entry name" value="Thioredoxin-like_sf"/>
</dbReference>
<protein>
    <submittedName>
        <fullName evidence="6">Protein SCO1/2</fullName>
    </submittedName>
</protein>